<organism evidence="1 2">
    <name type="scientific">Castor canadensis</name>
    <name type="common">American beaver</name>
    <dbReference type="NCBI Taxonomy" id="51338"/>
    <lineage>
        <taxon>Eukaryota</taxon>
        <taxon>Metazoa</taxon>
        <taxon>Chordata</taxon>
        <taxon>Craniata</taxon>
        <taxon>Vertebrata</taxon>
        <taxon>Euteleostomi</taxon>
        <taxon>Mammalia</taxon>
        <taxon>Eutheria</taxon>
        <taxon>Euarchontoglires</taxon>
        <taxon>Glires</taxon>
        <taxon>Rodentia</taxon>
        <taxon>Castorimorpha</taxon>
        <taxon>Castoridae</taxon>
        <taxon>Castor</taxon>
    </lineage>
</organism>
<proteinExistence type="predicted"/>
<gene>
    <name evidence="2" type="primary">Angpt4</name>
</gene>
<keyword evidence="1" id="KW-1185">Reference proteome</keyword>
<sequence>MCLVGGHGLGLGVCLCAVCTRLCVFSFLPCRREARPSLDNKSLRGQAERENRGEGRLGVGAGGEASRGSRAAGTPSSINSPGTGTELTRQGSLCSQVCCQRILYTGWAVSRHSPGGSGQTSPHLQMPSQPAMLLGGLLLLVATMTAAQRRGQEAGGRRQTHRVQYGQCSYTFVLPEPEPCPPEPDTFGASNSLQRDLPDARQNLGDWRAQRVQQLEKMLENNTQWLQKLEQYIQMNLRSELTQAQQYVVQNQTATVLDLGSNLLNQTTAQTRRLTDVEAQVLNQTSHMEIQMLQTSLSTNKLEKQLLLQGDELHRLQGRNSALETRLQVLETQQQKELASLRDQKERLRSMLGRQNEALASLQRSLHALGSNSSLLQHHQHQLVKFVQNLVQAVAQGQGPASMMTAEQVFQDCAEIQRSGANVSGVYTIHVANMTQPKKVFCDMEANGGGWTLIQRRENGSVNFQRNWKDYKEGFGDPAGEHWLGNEVMHQLTSRAAYSLRVELKDWEGHEAYAQYERFHLGSEGQLYRLSLSGYSGSAGRQTSLALQDTNFSTSDADNDNCFCKCAQMMSGGWWFDACGLSNLNGIFYPVDQHIRKLNGIRWHYFSGPSYSLRATRMMMRPVP</sequence>
<name>A0AC58MMF1_CASCN</name>
<reference evidence="2" key="1">
    <citation type="submission" date="2025-08" db="UniProtKB">
        <authorList>
            <consortium name="RefSeq"/>
        </authorList>
    </citation>
    <scope>IDENTIFICATION</scope>
</reference>
<dbReference type="Proteomes" id="UP001732720">
    <property type="component" value="Chromosome 5"/>
</dbReference>
<accession>A0AC58MMF1</accession>
<evidence type="ECO:0000313" key="2">
    <source>
        <dbReference type="RefSeq" id="XP_073930592.1"/>
    </source>
</evidence>
<evidence type="ECO:0000313" key="1">
    <source>
        <dbReference type="Proteomes" id="UP001732720"/>
    </source>
</evidence>
<dbReference type="RefSeq" id="XP_073930592.1">
    <property type="nucleotide sequence ID" value="XM_074074491.1"/>
</dbReference>
<protein>
    <submittedName>
        <fullName evidence="2">Angiopoietin-4</fullName>
    </submittedName>
</protein>